<feature type="compositionally biased region" description="Basic residues" evidence="6">
    <location>
        <begin position="1"/>
        <end position="11"/>
    </location>
</feature>
<comment type="similarity">
    <text evidence="2">Belongs to the eukaryotic RPA49/POLR1E RNA polymerase subunit family.</text>
</comment>
<feature type="region of interest" description="Disordered" evidence="6">
    <location>
        <begin position="1"/>
        <end position="25"/>
    </location>
</feature>
<organism evidence="7 8">
    <name type="scientific">Phanerochaete sordida</name>
    <dbReference type="NCBI Taxonomy" id="48140"/>
    <lineage>
        <taxon>Eukaryota</taxon>
        <taxon>Fungi</taxon>
        <taxon>Dikarya</taxon>
        <taxon>Basidiomycota</taxon>
        <taxon>Agaricomycotina</taxon>
        <taxon>Agaricomycetes</taxon>
        <taxon>Polyporales</taxon>
        <taxon>Phanerochaetaceae</taxon>
        <taxon>Phanerochaete</taxon>
    </lineage>
</organism>
<accession>A0A9P3GEK4</accession>
<dbReference type="Pfam" id="PF06870">
    <property type="entry name" value="RNA_pol_I_A49"/>
    <property type="match status" value="1"/>
</dbReference>
<dbReference type="GO" id="GO:0000428">
    <property type="term" value="C:DNA-directed RNA polymerase complex"/>
    <property type="evidence" value="ECO:0007669"/>
    <property type="project" value="UniProtKB-KW"/>
</dbReference>
<evidence type="ECO:0000256" key="3">
    <source>
        <dbReference type="ARBA" id="ARBA00022478"/>
    </source>
</evidence>
<evidence type="ECO:0000256" key="6">
    <source>
        <dbReference type="SAM" id="MobiDB-lite"/>
    </source>
</evidence>
<evidence type="ECO:0000256" key="1">
    <source>
        <dbReference type="ARBA" id="ARBA00004604"/>
    </source>
</evidence>
<name>A0A9P3GEK4_9APHY</name>
<comment type="caution">
    <text evidence="7">The sequence shown here is derived from an EMBL/GenBank/DDBJ whole genome shotgun (WGS) entry which is preliminary data.</text>
</comment>
<evidence type="ECO:0000256" key="5">
    <source>
        <dbReference type="ARBA" id="ARBA00023242"/>
    </source>
</evidence>
<dbReference type="Proteomes" id="UP000703269">
    <property type="component" value="Unassembled WGS sequence"/>
</dbReference>
<gene>
    <name evidence="7" type="ORF">PsYK624_090670</name>
</gene>
<keyword evidence="8" id="KW-1185">Reference proteome</keyword>
<dbReference type="GO" id="GO:0003677">
    <property type="term" value="F:DNA binding"/>
    <property type="evidence" value="ECO:0007669"/>
    <property type="project" value="InterPro"/>
</dbReference>
<evidence type="ECO:0000313" key="8">
    <source>
        <dbReference type="Proteomes" id="UP000703269"/>
    </source>
</evidence>
<dbReference type="EMBL" id="BPQB01000029">
    <property type="protein sequence ID" value="GJE92909.1"/>
    <property type="molecule type" value="Genomic_DNA"/>
</dbReference>
<dbReference type="GO" id="GO:0005730">
    <property type="term" value="C:nucleolus"/>
    <property type="evidence" value="ECO:0007669"/>
    <property type="project" value="UniProtKB-SubCell"/>
</dbReference>
<keyword evidence="3" id="KW-0240">DNA-directed RNA polymerase</keyword>
<proteinExistence type="inferred from homology"/>
<keyword evidence="5" id="KW-0539">Nucleus</keyword>
<dbReference type="AlphaFoldDB" id="A0A9P3GEK4"/>
<evidence type="ECO:0000256" key="2">
    <source>
        <dbReference type="ARBA" id="ARBA00009430"/>
    </source>
</evidence>
<dbReference type="PANTHER" id="PTHR14440">
    <property type="entry name" value="DNA-DIRECTED RNA POLYMERASE I SUBUNIT RPA49"/>
    <property type="match status" value="1"/>
</dbReference>
<dbReference type="GO" id="GO:0006351">
    <property type="term" value="P:DNA-templated transcription"/>
    <property type="evidence" value="ECO:0007669"/>
    <property type="project" value="InterPro"/>
</dbReference>
<reference evidence="7 8" key="1">
    <citation type="submission" date="2021-08" db="EMBL/GenBank/DDBJ databases">
        <title>Draft Genome Sequence of Phanerochaete sordida strain YK-624.</title>
        <authorList>
            <person name="Mori T."/>
            <person name="Dohra H."/>
            <person name="Suzuki T."/>
            <person name="Kawagishi H."/>
            <person name="Hirai H."/>
        </authorList>
    </citation>
    <scope>NUCLEOTIDE SEQUENCE [LARGE SCALE GENOMIC DNA]</scope>
    <source>
        <strain evidence="7 8">YK-624</strain>
    </source>
</reference>
<keyword evidence="4" id="KW-0804">Transcription</keyword>
<comment type="subcellular location">
    <subcellularLocation>
        <location evidence="1">Nucleus</location>
        <location evidence="1">Nucleolus</location>
    </subcellularLocation>
</comment>
<protein>
    <submittedName>
        <fullName evidence="7">RNA polymerase I associated factor, A49-like protein</fullName>
    </submittedName>
</protein>
<evidence type="ECO:0000313" key="7">
    <source>
        <dbReference type="EMBL" id="GJE92909.1"/>
    </source>
</evidence>
<dbReference type="OrthoDB" id="532500at2759"/>
<evidence type="ECO:0000256" key="4">
    <source>
        <dbReference type="ARBA" id="ARBA00023163"/>
    </source>
</evidence>
<dbReference type="InterPro" id="IPR009668">
    <property type="entry name" value="RNA_pol-assoc_fac_A49-like"/>
</dbReference>
<sequence>MASSTLKKRKRGSDDSEEVTLQISGQQEQVGPVLASFPALQPPKSTAFRLYTKKGQADVSSSKNATLVGETDTVEFVSSAESEQAAAGCSYYVGIYNKKTKTTVLRPAPLHILARNVKALKNLKPMEVSVDERMKLRNNLGETFGTKKAKAAIRAHERNRVDIDAMRGVAGHLQEDIQGNTESLPTQDEAKAAADGSRLIPPYNADAQRPEEVYKLHDIVPEAELNSIQINALKAMGSNKQRVDSLPYSRSNWINQHLSLLFSAPKPNKIELKILVYISAMLAFRAASRVVSDKQVLQERLKSVPSIVVDGLLSRFTEASRDTNQAKITPAMETMLLTHMFALCLRVDDYATDTTLIAKDLSMSVAKVNPLFKSLGCRIDTLNAADLKRLGLPDSAGATKRAVLKVPLEFPKPRVKRARR</sequence>